<evidence type="ECO:0000313" key="1">
    <source>
        <dbReference type="EMBL" id="CEG48145.1"/>
    </source>
</evidence>
<protein>
    <submittedName>
        <fullName evidence="1">Zinc finger, RING/FYVE/PHD-type</fullName>
    </submittedName>
</protein>
<keyword evidence="2" id="KW-1185">Reference proteome</keyword>
<dbReference type="OMA" id="LADKRWK"/>
<organism evidence="1 2">
    <name type="scientific">Plasmopara halstedii</name>
    <name type="common">Downy mildew of sunflower</name>
    <dbReference type="NCBI Taxonomy" id="4781"/>
    <lineage>
        <taxon>Eukaryota</taxon>
        <taxon>Sar</taxon>
        <taxon>Stramenopiles</taxon>
        <taxon>Oomycota</taxon>
        <taxon>Peronosporomycetes</taxon>
        <taxon>Peronosporales</taxon>
        <taxon>Peronosporaceae</taxon>
        <taxon>Plasmopara</taxon>
    </lineage>
</organism>
<dbReference type="OrthoDB" id="101191at2759"/>
<name>A0A0P1B2T2_PLAHL</name>
<dbReference type="EMBL" id="CCYD01002887">
    <property type="protein sequence ID" value="CEG48145.1"/>
    <property type="molecule type" value="Genomic_DNA"/>
</dbReference>
<dbReference type="Gene3D" id="3.30.530.20">
    <property type="match status" value="1"/>
</dbReference>
<dbReference type="InterPro" id="IPR052727">
    <property type="entry name" value="Rab4/Rab5_effector"/>
</dbReference>
<proteinExistence type="predicted"/>
<dbReference type="GeneID" id="36400672"/>
<reference evidence="2" key="1">
    <citation type="submission" date="2014-09" db="EMBL/GenBank/DDBJ databases">
        <authorList>
            <person name="Sharma Rahul"/>
            <person name="Thines Marco"/>
        </authorList>
    </citation>
    <scope>NUCLEOTIDE SEQUENCE [LARGE SCALE GENOMIC DNA]</scope>
</reference>
<sequence length="413" mass="47127">MKFRLSSDTFPEIDLAKEDMENMETMAASIVDAAIDVFERLQLSKSEMFAKRWKPIKRISDVTLYEDSSMRQRVKKKTILNGASGIYPLMAHGTTPGELNEIMFGLLNPTREEMLAISACTGSYITDCAELASIITPTLKNPLRSLQIKWSLLEKGPTLASYLIRPRDFVYLESTGIALDSSGQYVGYSLFHSVTITGVRELHEYQIVRAHMSFCRLFRQKSEGQIETFMTGCVDAMGYWDQIYTSIVMTQIANTLLTFQRLLLNGRMKKLAWMLRTKKNFEDSSNKSSNVCNSCGRHIGCFSYRWRNCKLCSNVLCPHCRVPLRVAWKFCDNRKMLLKAKITKSKTQLEKTFLCRLCLWKIDRIDALDVANDMIGRTLPLLVSEVGVATTSATSIFSLINSDRFDRDCFFHI</sequence>
<dbReference type="InterPro" id="IPR023393">
    <property type="entry name" value="START-like_dom_sf"/>
</dbReference>
<dbReference type="AlphaFoldDB" id="A0A0P1B2T2"/>
<dbReference type="PANTHER" id="PTHR13510:SF44">
    <property type="entry name" value="RABENOSYN-5"/>
    <property type="match status" value="1"/>
</dbReference>
<dbReference type="RefSeq" id="XP_024584514.1">
    <property type="nucleotide sequence ID" value="XM_024719191.1"/>
</dbReference>
<dbReference type="Proteomes" id="UP000054928">
    <property type="component" value="Unassembled WGS sequence"/>
</dbReference>
<dbReference type="PANTHER" id="PTHR13510">
    <property type="entry name" value="FYVE-FINGER-CONTAINING RAB5 EFFECTOR PROTEIN RABENOSYN-5-RELATED"/>
    <property type="match status" value="1"/>
</dbReference>
<evidence type="ECO:0000313" key="2">
    <source>
        <dbReference type="Proteomes" id="UP000054928"/>
    </source>
</evidence>
<accession>A0A0P1B2T2</accession>